<comment type="caution">
    <text evidence="2">The sequence shown here is derived from an EMBL/GenBank/DDBJ whole genome shotgun (WGS) entry which is preliminary data.</text>
</comment>
<feature type="compositionally biased region" description="Polar residues" evidence="1">
    <location>
        <begin position="1"/>
        <end position="15"/>
    </location>
</feature>
<sequence>MSTAEGKQQLHTQDPVSRPLTFKVTRSAETDYPKPSVLQATDDRLDPIDALNGATVRAQYPAMLLSDILAADWSGSTAADSWQSDQQPGSLFGYVDFQAPVSVVAASQGKTVTLRYAVVRSGQAAKLSLPLLLAVGTLAQTHLPAPVIPQANATTKVLDLNNFTGNAQVKVEPWPLIAVGQRVWVRLDGTLENGSTHTFYLARGVEVIADQVAAGLDLVLQRSELEALRHGSSLTVTVSVTFDGTNDEEQARVFPGAPYTLNPATPLTIDTSPATLKGSIIRNSNPVTNPPPNAFVQRTATGGKPPYTYSTSNGNVVEVDASTGRAVSFGSGTANVIVTDTVGARASYPVTVSNVRLVEGLGMFNVWVSCRHEAARRAGTLPTLAEWDAMRACYNNNPGLNDRAWSEDSAGEDRRYAIDIANGNRVSLRATNISGDSAVGWGIFSR</sequence>
<evidence type="ECO:0000313" key="2">
    <source>
        <dbReference type="EMBL" id="MEA5673064.1"/>
    </source>
</evidence>
<evidence type="ECO:0000313" key="3">
    <source>
        <dbReference type="Proteomes" id="UP001302573"/>
    </source>
</evidence>
<dbReference type="Proteomes" id="UP001302573">
    <property type="component" value="Unassembled WGS sequence"/>
</dbReference>
<dbReference type="Gene3D" id="2.60.40.1080">
    <property type="match status" value="1"/>
</dbReference>
<proteinExistence type="predicted"/>
<evidence type="ECO:0008006" key="4">
    <source>
        <dbReference type="Google" id="ProtNLM"/>
    </source>
</evidence>
<name>A0ABU5VK58_9PSED</name>
<dbReference type="SUPFAM" id="SSF49373">
    <property type="entry name" value="Invasin/intimin cell-adhesion fragments"/>
    <property type="match status" value="1"/>
</dbReference>
<evidence type="ECO:0000256" key="1">
    <source>
        <dbReference type="SAM" id="MobiDB-lite"/>
    </source>
</evidence>
<reference evidence="2 3" key="1">
    <citation type="submission" date="2023-12" db="EMBL/GenBank/DDBJ databases">
        <title>Pseudomonas machongensis sp. nov., isolated from wilted pepper plants (Capsicum annuum).</title>
        <authorList>
            <person name="Qiu M."/>
            <person name="Li Y."/>
            <person name="Liu Q."/>
            <person name="Zhang X."/>
            <person name="Huang Y."/>
            <person name="Guo R."/>
            <person name="Hu M."/>
            <person name="Zhou J."/>
            <person name="Zhou X."/>
        </authorList>
    </citation>
    <scope>NUCLEOTIDE SEQUENCE [LARGE SCALE GENOMIC DNA]</scope>
    <source>
        <strain evidence="2 3">MH2</strain>
    </source>
</reference>
<protein>
    <recommendedName>
        <fullName evidence="4">BIG2 domain-containing protein</fullName>
    </recommendedName>
</protein>
<keyword evidence="3" id="KW-1185">Reference proteome</keyword>
<accession>A0ABU5VK58</accession>
<dbReference type="EMBL" id="JAYFUI010000180">
    <property type="protein sequence ID" value="MEA5673064.1"/>
    <property type="molecule type" value="Genomic_DNA"/>
</dbReference>
<feature type="region of interest" description="Disordered" evidence="1">
    <location>
        <begin position="1"/>
        <end position="29"/>
    </location>
</feature>
<dbReference type="RefSeq" id="WP_323453784.1">
    <property type="nucleotide sequence ID" value="NZ_JAYFUI010000180.1"/>
</dbReference>
<organism evidence="2 3">
    <name type="scientific">Pseudomonas machongensis</name>
    <dbReference type="NCBI Taxonomy" id="3110229"/>
    <lineage>
        <taxon>Bacteria</taxon>
        <taxon>Pseudomonadati</taxon>
        <taxon>Pseudomonadota</taxon>
        <taxon>Gammaproteobacteria</taxon>
        <taxon>Pseudomonadales</taxon>
        <taxon>Pseudomonadaceae</taxon>
        <taxon>Pseudomonas</taxon>
    </lineage>
</organism>
<gene>
    <name evidence="2" type="ORF">VA602_17175</name>
</gene>
<dbReference type="InterPro" id="IPR008964">
    <property type="entry name" value="Invasin/intimin_cell_adhesion"/>
</dbReference>